<dbReference type="EMBL" id="CP013023">
    <property type="protein sequence ID" value="ANF97574.1"/>
    <property type="molecule type" value="Genomic_DNA"/>
</dbReference>
<reference evidence="1 2" key="2">
    <citation type="journal article" date="2016" name="Int. J. Syst. Evol. Microbiol.">
        <title>Paenibacillus bovis sp. nov., isolated from raw yak (Bos grunniens) milk.</title>
        <authorList>
            <person name="Gao C."/>
            <person name="Han J."/>
            <person name="Liu Z."/>
            <person name="Xu X."/>
            <person name="Hang F."/>
            <person name="Wu Z."/>
        </authorList>
    </citation>
    <scope>NUCLEOTIDE SEQUENCE [LARGE SCALE GENOMIC DNA]</scope>
    <source>
        <strain evidence="1 2">BD3526</strain>
    </source>
</reference>
<protein>
    <recommendedName>
        <fullName evidence="3">Group-specific protein</fullName>
    </recommendedName>
</protein>
<dbReference type="RefSeq" id="WP_060535674.1">
    <property type="nucleotide sequence ID" value="NZ_CP013023.1"/>
</dbReference>
<sequence>MSTSIKYGENIIVAVRLEGSWRWYVTEKEYWFMDLPRFSQAFTNKGYDISSDADYGYRFHIPVLNEQTVHSFLHYIEEEQISVEELRTGLAIQANAHDGDLEMLAGWVPALLVDFDNRQLSSYFPEPASFEQYVPEGWTGHYENFMEQLPAEQKYWLTDTSNYFGTGQQ</sequence>
<keyword evidence="2" id="KW-1185">Reference proteome</keyword>
<dbReference type="OrthoDB" id="7058913at2"/>
<evidence type="ECO:0008006" key="3">
    <source>
        <dbReference type="Google" id="ProtNLM"/>
    </source>
</evidence>
<name>A0A172ZIV8_9BACL</name>
<dbReference type="Proteomes" id="UP000078148">
    <property type="component" value="Chromosome"/>
</dbReference>
<evidence type="ECO:0000313" key="2">
    <source>
        <dbReference type="Proteomes" id="UP000078148"/>
    </source>
</evidence>
<accession>A0A172ZIV8</accession>
<organism evidence="1 2">
    <name type="scientific">Paenibacillus bovis</name>
    <dbReference type="NCBI Taxonomy" id="1616788"/>
    <lineage>
        <taxon>Bacteria</taxon>
        <taxon>Bacillati</taxon>
        <taxon>Bacillota</taxon>
        <taxon>Bacilli</taxon>
        <taxon>Bacillales</taxon>
        <taxon>Paenibacillaceae</taxon>
        <taxon>Paenibacillus</taxon>
    </lineage>
</organism>
<proteinExistence type="predicted"/>
<dbReference type="KEGG" id="pbv:AR543_17205"/>
<evidence type="ECO:0000313" key="1">
    <source>
        <dbReference type="EMBL" id="ANF97574.1"/>
    </source>
</evidence>
<gene>
    <name evidence="1" type="ORF">AR543_17205</name>
</gene>
<dbReference type="AlphaFoldDB" id="A0A172ZIV8"/>
<reference evidence="2" key="1">
    <citation type="submission" date="2015-10" db="EMBL/GenBank/DDBJ databases">
        <title>Genome of Paenibacillus bovis sp. nov.</title>
        <authorList>
            <person name="Wu Z."/>
            <person name="Gao C."/>
            <person name="Liu Z."/>
            <person name="Zheng H."/>
        </authorList>
    </citation>
    <scope>NUCLEOTIDE SEQUENCE [LARGE SCALE GENOMIC DNA]</scope>
    <source>
        <strain evidence="2">BD3526</strain>
    </source>
</reference>